<dbReference type="EMBL" id="CANHGI010000005">
    <property type="protein sequence ID" value="CAI5453012.1"/>
    <property type="molecule type" value="Genomic_DNA"/>
</dbReference>
<proteinExistence type="predicted"/>
<protein>
    <submittedName>
        <fullName evidence="2">Uncharacterized protein</fullName>
    </submittedName>
</protein>
<dbReference type="OrthoDB" id="5873245at2759"/>
<feature type="transmembrane region" description="Helical" evidence="1">
    <location>
        <begin position="69"/>
        <end position="93"/>
    </location>
</feature>
<dbReference type="Proteomes" id="UP001152747">
    <property type="component" value="Unassembled WGS sequence"/>
</dbReference>
<dbReference type="PANTHER" id="PTHR23021">
    <property type="entry name" value="SERPENTINE RECEPTOR, CLASS T"/>
    <property type="match status" value="1"/>
</dbReference>
<keyword evidence="1" id="KW-1133">Transmembrane helix</keyword>
<keyword evidence="1" id="KW-0812">Transmembrane</keyword>
<dbReference type="AlphaFoldDB" id="A0A9P1N9R3"/>
<feature type="transmembrane region" description="Helical" evidence="1">
    <location>
        <begin position="33"/>
        <end position="57"/>
    </location>
</feature>
<accession>A0A9P1N9R3</accession>
<sequence>MDLVFKYGGVLNIPDYNCSALPEKDRVGMKRPYLGTISIVYGIIATLLFLPCLKVCLTPNLIKLSCYKIMFFVGVVDVGAIFMCSILTGWLALHGAVFCNYPRMIYYFGEFGLCAWLCSCLANILLLINRILNFKSPNLADTIFEGRKTIYLLTLPVIYGLYSAIFTRTICFNSTYYAWFFDPFIFPDNRYDYSNDLHSFNNLAVVICTCFLYMYVGFMVIIQWGKSEVQSFSKKVGFL</sequence>
<feature type="transmembrane region" description="Helical" evidence="1">
    <location>
        <begin position="199"/>
        <end position="225"/>
    </location>
</feature>
<evidence type="ECO:0000313" key="3">
    <source>
        <dbReference type="Proteomes" id="UP001152747"/>
    </source>
</evidence>
<evidence type="ECO:0000313" key="2">
    <source>
        <dbReference type="EMBL" id="CAI5453012.1"/>
    </source>
</evidence>
<keyword evidence="3" id="KW-1185">Reference proteome</keyword>
<dbReference type="Pfam" id="PF10321">
    <property type="entry name" value="7TM_GPCR_Srt"/>
    <property type="match status" value="1"/>
</dbReference>
<organism evidence="2 3">
    <name type="scientific">Caenorhabditis angaria</name>
    <dbReference type="NCBI Taxonomy" id="860376"/>
    <lineage>
        <taxon>Eukaryota</taxon>
        <taxon>Metazoa</taxon>
        <taxon>Ecdysozoa</taxon>
        <taxon>Nematoda</taxon>
        <taxon>Chromadorea</taxon>
        <taxon>Rhabditida</taxon>
        <taxon>Rhabditina</taxon>
        <taxon>Rhabditomorpha</taxon>
        <taxon>Rhabditoidea</taxon>
        <taxon>Rhabditidae</taxon>
        <taxon>Peloderinae</taxon>
        <taxon>Caenorhabditis</taxon>
    </lineage>
</organism>
<evidence type="ECO:0000256" key="1">
    <source>
        <dbReference type="SAM" id="Phobius"/>
    </source>
</evidence>
<feature type="transmembrane region" description="Helical" evidence="1">
    <location>
        <begin position="105"/>
        <end position="128"/>
    </location>
</feature>
<dbReference type="InterPro" id="IPR019425">
    <property type="entry name" value="7TM_GPCR_serpentine_rcpt_Srt"/>
</dbReference>
<feature type="transmembrane region" description="Helical" evidence="1">
    <location>
        <begin position="149"/>
        <end position="179"/>
    </location>
</feature>
<gene>
    <name evidence="2" type="ORF">CAMP_LOCUS15649</name>
</gene>
<reference evidence="2" key="1">
    <citation type="submission" date="2022-11" db="EMBL/GenBank/DDBJ databases">
        <authorList>
            <person name="Kikuchi T."/>
        </authorList>
    </citation>
    <scope>NUCLEOTIDE SEQUENCE</scope>
    <source>
        <strain evidence="2">PS1010</strain>
    </source>
</reference>
<name>A0A9P1N9R3_9PELO</name>
<dbReference type="PANTHER" id="PTHR23021:SF11">
    <property type="entry name" value="SERPENTINE RECEPTOR, CLASS T"/>
    <property type="match status" value="1"/>
</dbReference>
<keyword evidence="1" id="KW-0472">Membrane</keyword>
<comment type="caution">
    <text evidence="2">The sequence shown here is derived from an EMBL/GenBank/DDBJ whole genome shotgun (WGS) entry which is preliminary data.</text>
</comment>